<name>A0A7J7MMJ1_9MAGN</name>
<dbReference type="AlphaFoldDB" id="A0A7J7MMJ1"/>
<evidence type="ECO:0000313" key="2">
    <source>
        <dbReference type="Proteomes" id="UP000541444"/>
    </source>
</evidence>
<reference evidence="1 2" key="1">
    <citation type="journal article" date="2020" name="IScience">
        <title>Genome Sequencing of the Endangered Kingdonia uniflora (Circaeasteraceae, Ranunculales) Reveals Potential Mechanisms of Evolutionary Specialization.</title>
        <authorList>
            <person name="Sun Y."/>
            <person name="Deng T."/>
            <person name="Zhang A."/>
            <person name="Moore M.J."/>
            <person name="Landis J.B."/>
            <person name="Lin N."/>
            <person name="Zhang H."/>
            <person name="Zhang X."/>
            <person name="Huang J."/>
            <person name="Zhang X."/>
            <person name="Sun H."/>
            <person name="Wang H."/>
        </authorList>
    </citation>
    <scope>NUCLEOTIDE SEQUENCE [LARGE SCALE GENOMIC DNA]</scope>
    <source>
        <strain evidence="1">TB1705</strain>
        <tissue evidence="1">Leaf</tissue>
    </source>
</reference>
<dbReference type="EMBL" id="JACGCM010001386">
    <property type="protein sequence ID" value="KAF6156057.1"/>
    <property type="molecule type" value="Genomic_DNA"/>
</dbReference>
<dbReference type="Proteomes" id="UP000541444">
    <property type="component" value="Unassembled WGS sequence"/>
</dbReference>
<organism evidence="1 2">
    <name type="scientific">Kingdonia uniflora</name>
    <dbReference type="NCBI Taxonomy" id="39325"/>
    <lineage>
        <taxon>Eukaryota</taxon>
        <taxon>Viridiplantae</taxon>
        <taxon>Streptophyta</taxon>
        <taxon>Embryophyta</taxon>
        <taxon>Tracheophyta</taxon>
        <taxon>Spermatophyta</taxon>
        <taxon>Magnoliopsida</taxon>
        <taxon>Ranunculales</taxon>
        <taxon>Circaeasteraceae</taxon>
        <taxon>Kingdonia</taxon>
    </lineage>
</organism>
<accession>A0A7J7MMJ1</accession>
<sequence>MSVLVSICKVVNITHDYNKSDLEISAGYGLFSDEDVSDGADPHHTQHVQSNIANVSTHHQNFQSLIQDKTTNRHSLGGDQENSSTLPNNMSGLKKRNVQPPAPIIPKSIHPCAKFALLPPPADKKRIGPLPCPVCYLSVGQAISSSMLRTQSSSPVLINLTYVHEENPVRTEPLRGSDFGGYPCLE</sequence>
<comment type="caution">
    <text evidence="1">The sequence shown here is derived from an EMBL/GenBank/DDBJ whole genome shotgun (WGS) entry which is preliminary data.</text>
</comment>
<evidence type="ECO:0000313" key="1">
    <source>
        <dbReference type="EMBL" id="KAF6156057.1"/>
    </source>
</evidence>
<keyword evidence="2" id="KW-1185">Reference proteome</keyword>
<protein>
    <submittedName>
        <fullName evidence="1">Uncharacterized protein</fullName>
    </submittedName>
</protein>
<dbReference type="OrthoDB" id="1905162at2759"/>
<proteinExistence type="predicted"/>
<gene>
    <name evidence="1" type="ORF">GIB67_010981</name>
</gene>